<dbReference type="RefSeq" id="XP_064655010.1">
    <property type="nucleotide sequence ID" value="XM_064806705.1"/>
</dbReference>
<accession>A0AAV9P0H7</accession>
<feature type="region of interest" description="Disordered" evidence="1">
    <location>
        <begin position="18"/>
        <end position="51"/>
    </location>
</feature>
<name>A0AAV9P0H7_9PEZI</name>
<comment type="caution">
    <text evidence="2">The sequence shown here is derived from an EMBL/GenBank/DDBJ whole genome shotgun (WGS) entry which is preliminary data.</text>
</comment>
<sequence length="94" mass="10752">MDRSYILIEADSGVLGEYHQSRRNDENPTARDRMQGDRVALPFRGDGSPDAPSKAWTIMWKETYSNLYGWVVPNKMRRWGYIVWDAATLKATGG</sequence>
<protein>
    <submittedName>
        <fullName evidence="2">Uncharacterized protein</fullName>
    </submittedName>
</protein>
<dbReference type="AlphaFoldDB" id="A0AAV9P0H7"/>
<dbReference type="EMBL" id="JAVRRT010000018">
    <property type="protein sequence ID" value="KAK5164814.1"/>
    <property type="molecule type" value="Genomic_DNA"/>
</dbReference>
<dbReference type="GeneID" id="89930809"/>
<organism evidence="2 3">
    <name type="scientific">Saxophila tyrrhenica</name>
    <dbReference type="NCBI Taxonomy" id="1690608"/>
    <lineage>
        <taxon>Eukaryota</taxon>
        <taxon>Fungi</taxon>
        <taxon>Dikarya</taxon>
        <taxon>Ascomycota</taxon>
        <taxon>Pezizomycotina</taxon>
        <taxon>Dothideomycetes</taxon>
        <taxon>Dothideomycetidae</taxon>
        <taxon>Mycosphaerellales</taxon>
        <taxon>Extremaceae</taxon>
        <taxon>Saxophila</taxon>
    </lineage>
</organism>
<evidence type="ECO:0000313" key="3">
    <source>
        <dbReference type="Proteomes" id="UP001337655"/>
    </source>
</evidence>
<keyword evidence="3" id="KW-1185">Reference proteome</keyword>
<gene>
    <name evidence="2" type="ORF">LTR77_009478</name>
</gene>
<reference evidence="2 3" key="1">
    <citation type="submission" date="2023-08" db="EMBL/GenBank/DDBJ databases">
        <title>Black Yeasts Isolated from many extreme environments.</title>
        <authorList>
            <person name="Coleine C."/>
            <person name="Stajich J.E."/>
            <person name="Selbmann L."/>
        </authorList>
    </citation>
    <scope>NUCLEOTIDE SEQUENCE [LARGE SCALE GENOMIC DNA]</scope>
    <source>
        <strain evidence="2 3">CCFEE 5935</strain>
    </source>
</reference>
<dbReference type="Proteomes" id="UP001337655">
    <property type="component" value="Unassembled WGS sequence"/>
</dbReference>
<evidence type="ECO:0000313" key="2">
    <source>
        <dbReference type="EMBL" id="KAK5164814.1"/>
    </source>
</evidence>
<proteinExistence type="predicted"/>
<evidence type="ECO:0000256" key="1">
    <source>
        <dbReference type="SAM" id="MobiDB-lite"/>
    </source>
</evidence>
<feature type="compositionally biased region" description="Basic and acidic residues" evidence="1">
    <location>
        <begin position="19"/>
        <end position="36"/>
    </location>
</feature>